<evidence type="ECO:0000313" key="12">
    <source>
        <dbReference type="Proteomes" id="UP000614469"/>
    </source>
</evidence>
<dbReference type="GO" id="GO:0016779">
    <property type="term" value="F:nucleotidyltransferase activity"/>
    <property type="evidence" value="ECO:0007669"/>
    <property type="project" value="UniProtKB-KW"/>
</dbReference>
<dbReference type="InterPro" id="IPR052038">
    <property type="entry name" value="Type-VII_TA_antitoxin"/>
</dbReference>
<evidence type="ECO:0000256" key="3">
    <source>
        <dbReference type="ARBA" id="ARBA00022679"/>
    </source>
</evidence>
<dbReference type="Gene3D" id="3.30.460.10">
    <property type="entry name" value="Beta Polymerase, domain 2"/>
    <property type="match status" value="1"/>
</dbReference>
<dbReference type="Pfam" id="PF01909">
    <property type="entry name" value="NTP_transf_2"/>
    <property type="match status" value="1"/>
</dbReference>
<evidence type="ECO:0000256" key="2">
    <source>
        <dbReference type="ARBA" id="ARBA00022649"/>
    </source>
</evidence>
<keyword evidence="5" id="KW-0479">Metal-binding</keyword>
<evidence type="ECO:0000313" key="11">
    <source>
        <dbReference type="EMBL" id="MBC8335790.1"/>
    </source>
</evidence>
<comment type="cofactor">
    <cofactor evidence="1">
        <name>Mg(2+)</name>
        <dbReference type="ChEBI" id="CHEBI:18420"/>
    </cofactor>
</comment>
<protein>
    <submittedName>
        <fullName evidence="11">Nucleotidyltransferase family protein</fullName>
    </submittedName>
</protein>
<keyword evidence="2" id="KW-1277">Toxin-antitoxin system</keyword>
<dbReference type="SUPFAM" id="SSF81301">
    <property type="entry name" value="Nucleotidyltransferase"/>
    <property type="match status" value="1"/>
</dbReference>
<dbReference type="EMBL" id="JACNJN010000123">
    <property type="protein sequence ID" value="MBC8335790.1"/>
    <property type="molecule type" value="Genomic_DNA"/>
</dbReference>
<keyword evidence="8" id="KW-0460">Magnesium</keyword>
<evidence type="ECO:0000256" key="5">
    <source>
        <dbReference type="ARBA" id="ARBA00022723"/>
    </source>
</evidence>
<evidence type="ECO:0000256" key="9">
    <source>
        <dbReference type="ARBA" id="ARBA00038276"/>
    </source>
</evidence>
<feature type="domain" description="Polymerase nucleotidyl transferase" evidence="10">
    <location>
        <begin position="12"/>
        <end position="97"/>
    </location>
</feature>
<evidence type="ECO:0000256" key="6">
    <source>
        <dbReference type="ARBA" id="ARBA00022741"/>
    </source>
</evidence>
<dbReference type="GO" id="GO:0005524">
    <property type="term" value="F:ATP binding"/>
    <property type="evidence" value="ECO:0007669"/>
    <property type="project" value="UniProtKB-KW"/>
</dbReference>
<comment type="similarity">
    <text evidence="9">Belongs to the MntA antitoxin family.</text>
</comment>
<reference evidence="11 12" key="1">
    <citation type="submission" date="2020-08" db="EMBL/GenBank/DDBJ databases">
        <title>Bridging the membrane lipid divide: bacteria of the FCB group superphylum have the potential to synthesize archaeal ether lipids.</title>
        <authorList>
            <person name="Villanueva L."/>
            <person name="Von Meijenfeldt F.A.B."/>
            <person name="Westbye A.B."/>
            <person name="Yadav S."/>
            <person name="Hopmans E.C."/>
            <person name="Dutilh B.E."/>
            <person name="Sinninghe Damste J.S."/>
        </authorList>
    </citation>
    <scope>NUCLEOTIDE SEQUENCE [LARGE SCALE GENOMIC DNA]</scope>
    <source>
        <strain evidence="11">NIOZ-UU36</strain>
    </source>
</reference>
<dbReference type="InterPro" id="IPR043519">
    <property type="entry name" value="NT_sf"/>
</dbReference>
<dbReference type="CDD" id="cd05403">
    <property type="entry name" value="NT_KNTase_like"/>
    <property type="match status" value="1"/>
</dbReference>
<dbReference type="PANTHER" id="PTHR33571:SF14">
    <property type="entry name" value="PROTEIN ADENYLYLTRANSFERASE MJ0435-RELATED"/>
    <property type="match status" value="1"/>
</dbReference>
<evidence type="ECO:0000256" key="7">
    <source>
        <dbReference type="ARBA" id="ARBA00022840"/>
    </source>
</evidence>
<keyword evidence="3" id="KW-0808">Transferase</keyword>
<keyword evidence="7" id="KW-0067">ATP-binding</keyword>
<dbReference type="PANTHER" id="PTHR33571">
    <property type="entry name" value="SSL8005 PROTEIN"/>
    <property type="match status" value="1"/>
</dbReference>
<evidence type="ECO:0000256" key="1">
    <source>
        <dbReference type="ARBA" id="ARBA00001946"/>
    </source>
</evidence>
<keyword evidence="6" id="KW-0547">Nucleotide-binding</keyword>
<keyword evidence="4" id="KW-0548">Nucleotidyltransferase</keyword>
<dbReference type="Proteomes" id="UP000614469">
    <property type="component" value="Unassembled WGS sequence"/>
</dbReference>
<evidence type="ECO:0000256" key="4">
    <source>
        <dbReference type="ARBA" id="ARBA00022695"/>
    </source>
</evidence>
<evidence type="ECO:0000259" key="10">
    <source>
        <dbReference type="Pfam" id="PF01909"/>
    </source>
</evidence>
<sequence>MTNKEKIIALIEEKRTYLETEFGVKKIGLFGSYEKGTAKAESDIDLVIEFGRPIGFRFFALAEYLEELLGAPVDILTPAGIAGIRVPRVAKDIQESVAYV</sequence>
<dbReference type="GO" id="GO:0046872">
    <property type="term" value="F:metal ion binding"/>
    <property type="evidence" value="ECO:0007669"/>
    <property type="project" value="UniProtKB-KW"/>
</dbReference>
<gene>
    <name evidence="11" type="ORF">H8E29_11015</name>
</gene>
<name>A0A8J6TII0_9CHLR</name>
<comment type="caution">
    <text evidence="11">The sequence shown here is derived from an EMBL/GenBank/DDBJ whole genome shotgun (WGS) entry which is preliminary data.</text>
</comment>
<evidence type="ECO:0000256" key="8">
    <source>
        <dbReference type="ARBA" id="ARBA00022842"/>
    </source>
</evidence>
<dbReference type="AlphaFoldDB" id="A0A8J6TII0"/>
<organism evidence="11 12">
    <name type="scientific">Candidatus Desulfolinea nitratireducens</name>
    <dbReference type="NCBI Taxonomy" id="2841698"/>
    <lineage>
        <taxon>Bacteria</taxon>
        <taxon>Bacillati</taxon>
        <taxon>Chloroflexota</taxon>
        <taxon>Anaerolineae</taxon>
        <taxon>Anaerolineales</taxon>
        <taxon>Anaerolineales incertae sedis</taxon>
        <taxon>Candidatus Desulfolinea</taxon>
    </lineage>
</organism>
<dbReference type="InterPro" id="IPR002934">
    <property type="entry name" value="Polymerase_NTP_transf_dom"/>
</dbReference>
<proteinExistence type="inferred from homology"/>
<accession>A0A8J6TII0</accession>